<sequence>MEIDDFKEKFTMDDIADLFELCKAQCPLKYLSVLLYMSLRRFGVTWNDCDDFIDDTEALKARTAHKWSDIFVSGDLDEFQGENCGGKRNAEFYDYFPEIENDAKQFTLERCSQKSANFTAIDLANFINAKYYEMTNLTKNADNVLIRSVSSCRLDLRRWSAGFKENCQWP</sequence>
<reference evidence="2" key="1">
    <citation type="submission" date="2021-02" db="EMBL/GenBank/DDBJ databases">
        <authorList>
            <person name="Nowell W R."/>
        </authorList>
    </citation>
    <scope>NUCLEOTIDE SEQUENCE</scope>
</reference>
<dbReference type="Proteomes" id="UP000682733">
    <property type="component" value="Unassembled WGS sequence"/>
</dbReference>
<proteinExistence type="predicted"/>
<organism evidence="2 5">
    <name type="scientific">Didymodactylos carnosus</name>
    <dbReference type="NCBI Taxonomy" id="1234261"/>
    <lineage>
        <taxon>Eukaryota</taxon>
        <taxon>Metazoa</taxon>
        <taxon>Spiralia</taxon>
        <taxon>Gnathifera</taxon>
        <taxon>Rotifera</taxon>
        <taxon>Eurotatoria</taxon>
        <taxon>Bdelloidea</taxon>
        <taxon>Philodinida</taxon>
        <taxon>Philodinidae</taxon>
        <taxon>Didymodactylos</taxon>
    </lineage>
</organism>
<protein>
    <submittedName>
        <fullName evidence="2">Uncharacterized protein</fullName>
    </submittedName>
</protein>
<dbReference type="EMBL" id="CAJOBC010007659">
    <property type="protein sequence ID" value="CAF3939125.1"/>
    <property type="molecule type" value="Genomic_DNA"/>
</dbReference>
<evidence type="ECO:0000313" key="2">
    <source>
        <dbReference type="EMBL" id="CAF1175139.1"/>
    </source>
</evidence>
<name>A0A814UK43_9BILA</name>
<dbReference type="EMBL" id="CAJNOQ010007658">
    <property type="protein sequence ID" value="CAF1175139.1"/>
    <property type="molecule type" value="Genomic_DNA"/>
</dbReference>
<dbReference type="Proteomes" id="UP000681722">
    <property type="component" value="Unassembled WGS sequence"/>
</dbReference>
<evidence type="ECO:0000313" key="1">
    <source>
        <dbReference type="EMBL" id="CAF1103567.1"/>
    </source>
</evidence>
<dbReference type="Proteomes" id="UP000677228">
    <property type="component" value="Unassembled WGS sequence"/>
</dbReference>
<dbReference type="AlphaFoldDB" id="A0A814UK43"/>
<evidence type="ECO:0000313" key="5">
    <source>
        <dbReference type="Proteomes" id="UP000663829"/>
    </source>
</evidence>
<dbReference type="EMBL" id="CAJNOK010009993">
    <property type="protein sequence ID" value="CAF1103567.1"/>
    <property type="molecule type" value="Genomic_DNA"/>
</dbReference>
<keyword evidence="5" id="KW-1185">Reference proteome</keyword>
<comment type="caution">
    <text evidence="2">The sequence shown here is derived from an EMBL/GenBank/DDBJ whole genome shotgun (WGS) entry which is preliminary data.</text>
</comment>
<gene>
    <name evidence="2" type="ORF">GPM918_LOCUS22398</name>
    <name evidence="1" type="ORF">OVA965_LOCUS19414</name>
    <name evidence="4" type="ORF">SRO942_LOCUS22397</name>
    <name evidence="3" type="ORF">TMI583_LOCUS19432</name>
</gene>
<dbReference type="Proteomes" id="UP000663829">
    <property type="component" value="Unassembled WGS sequence"/>
</dbReference>
<evidence type="ECO:0000313" key="4">
    <source>
        <dbReference type="EMBL" id="CAF3939125.1"/>
    </source>
</evidence>
<accession>A0A814UK43</accession>
<dbReference type="EMBL" id="CAJOBA010010143">
    <property type="protein sequence ID" value="CAF3865165.1"/>
    <property type="molecule type" value="Genomic_DNA"/>
</dbReference>
<dbReference type="OrthoDB" id="10062106at2759"/>
<evidence type="ECO:0000313" key="3">
    <source>
        <dbReference type="EMBL" id="CAF3865165.1"/>
    </source>
</evidence>